<keyword evidence="8" id="KW-0472">Membrane</keyword>
<dbReference type="InterPro" id="IPR017896">
    <property type="entry name" value="4Fe4S_Fe-S-bd"/>
</dbReference>
<dbReference type="GO" id="GO:0009055">
    <property type="term" value="F:electron transfer activity"/>
    <property type="evidence" value="ECO:0007669"/>
    <property type="project" value="InterPro"/>
</dbReference>
<feature type="domain" description="4Fe-4S ferredoxin-type" evidence="9">
    <location>
        <begin position="364"/>
        <end position="393"/>
    </location>
</feature>
<evidence type="ECO:0000313" key="11">
    <source>
        <dbReference type="Proteomes" id="UP000706151"/>
    </source>
</evidence>
<evidence type="ECO:0000256" key="5">
    <source>
        <dbReference type="ARBA" id="ARBA00022982"/>
    </source>
</evidence>
<evidence type="ECO:0000259" key="9">
    <source>
        <dbReference type="PROSITE" id="PS51379"/>
    </source>
</evidence>
<dbReference type="NCBIfam" id="NF003454">
    <property type="entry name" value="PRK05035.1"/>
    <property type="match status" value="1"/>
</dbReference>
<evidence type="ECO:0000256" key="8">
    <source>
        <dbReference type="HAMAP-Rule" id="MF_00461"/>
    </source>
</evidence>
<dbReference type="NCBIfam" id="TIGR01945">
    <property type="entry name" value="rnfC"/>
    <property type="match status" value="1"/>
</dbReference>
<dbReference type="Pfam" id="PF01512">
    <property type="entry name" value="Complex1_51K"/>
    <property type="match status" value="1"/>
</dbReference>
<dbReference type="Pfam" id="PF13375">
    <property type="entry name" value="RnfC_N"/>
    <property type="match status" value="1"/>
</dbReference>
<feature type="binding site" evidence="8">
    <location>
        <position position="412"/>
    </location>
    <ligand>
        <name>[4Fe-4S] cluster</name>
        <dbReference type="ChEBI" id="CHEBI:49883"/>
        <label>2</label>
    </ligand>
</feature>
<feature type="binding site" evidence="8">
    <location>
        <position position="422"/>
    </location>
    <ligand>
        <name>[4Fe-4S] cluster</name>
        <dbReference type="ChEBI" id="CHEBI:49883"/>
        <label>1</label>
    </ligand>
</feature>
<evidence type="ECO:0000256" key="3">
    <source>
        <dbReference type="ARBA" id="ARBA00022723"/>
    </source>
</evidence>
<dbReference type="EMBL" id="JADJOT010000009">
    <property type="protein sequence ID" value="MBK7954685.1"/>
    <property type="molecule type" value="Genomic_DNA"/>
</dbReference>
<dbReference type="InterPro" id="IPR011538">
    <property type="entry name" value="Nuo51_FMN-bd"/>
</dbReference>
<comment type="similarity">
    <text evidence="8">Belongs to the 4Fe4S bacterial-type ferredoxin family. RnfC subfamily.</text>
</comment>
<comment type="function">
    <text evidence="8">Part of a membrane-bound complex that couples electron transfer with translocation of ions across the membrane.</text>
</comment>
<dbReference type="InterPro" id="IPR010208">
    <property type="entry name" value="Ion_transpt_RnfC/RsxC"/>
</dbReference>
<keyword evidence="6 8" id="KW-0408">Iron</keyword>
<evidence type="ECO:0000256" key="4">
    <source>
        <dbReference type="ARBA" id="ARBA00022737"/>
    </source>
</evidence>
<keyword evidence="1 8" id="KW-0813">Transport</keyword>
<evidence type="ECO:0000256" key="6">
    <source>
        <dbReference type="ARBA" id="ARBA00023004"/>
    </source>
</evidence>
<keyword evidence="8" id="KW-1278">Translocase</keyword>
<comment type="subunit">
    <text evidence="8">The complex is composed of six subunits: RnfA, RnfB, RnfC, RnfD, RnfE and RnfG.</text>
</comment>
<accession>A0A935W805</accession>
<dbReference type="SUPFAM" id="SSF46548">
    <property type="entry name" value="alpha-helical ferredoxin"/>
    <property type="match status" value="1"/>
</dbReference>
<keyword evidence="3 8" id="KW-0479">Metal-binding</keyword>
<dbReference type="PROSITE" id="PS00198">
    <property type="entry name" value="4FE4S_FER_1"/>
    <property type="match status" value="1"/>
</dbReference>
<feature type="binding site" evidence="8">
    <location>
        <position position="418"/>
    </location>
    <ligand>
        <name>[4Fe-4S] cluster</name>
        <dbReference type="ChEBI" id="CHEBI:49883"/>
        <label>2</label>
    </ligand>
</feature>
<feature type="binding site" evidence="8">
    <location>
        <position position="415"/>
    </location>
    <ligand>
        <name>[4Fe-4S] cluster</name>
        <dbReference type="ChEBI" id="CHEBI:49883"/>
        <label>2</label>
    </ligand>
</feature>
<dbReference type="InterPro" id="IPR017900">
    <property type="entry name" value="4Fe4S_Fe_S_CS"/>
</dbReference>
<dbReference type="AlphaFoldDB" id="A0A935W805"/>
<gene>
    <name evidence="10" type="primary">rsxC</name>
    <name evidence="8" type="synonym">rnfC</name>
    <name evidence="10" type="ORF">IPK02_12425</name>
</gene>
<keyword evidence="5 8" id="KW-0249">Electron transport</keyword>
<feature type="binding site" evidence="8">
    <location>
        <position position="383"/>
    </location>
    <ligand>
        <name>[4Fe-4S] cluster</name>
        <dbReference type="ChEBI" id="CHEBI:49883"/>
        <label>2</label>
    </ligand>
</feature>
<feature type="binding site" evidence="8">
    <location>
        <position position="376"/>
    </location>
    <ligand>
        <name>[4Fe-4S] cluster</name>
        <dbReference type="ChEBI" id="CHEBI:49883"/>
        <label>1</label>
    </ligand>
</feature>
<dbReference type="GO" id="GO:0022900">
    <property type="term" value="P:electron transport chain"/>
    <property type="evidence" value="ECO:0007669"/>
    <property type="project" value="UniProtKB-UniRule"/>
</dbReference>
<evidence type="ECO:0000256" key="7">
    <source>
        <dbReference type="ARBA" id="ARBA00023014"/>
    </source>
</evidence>
<comment type="cofactor">
    <cofactor evidence="8">
        <name>[4Fe-4S] cluster</name>
        <dbReference type="ChEBI" id="CHEBI:49883"/>
    </cofactor>
    <text evidence="8">Binds 2 [4Fe-4S] clusters per subunit.</text>
</comment>
<dbReference type="Proteomes" id="UP000706151">
    <property type="component" value="Unassembled WGS sequence"/>
</dbReference>
<dbReference type="Gene3D" id="3.40.50.11540">
    <property type="entry name" value="NADH-ubiquinone oxidoreductase 51kDa subunit"/>
    <property type="match status" value="1"/>
</dbReference>
<evidence type="ECO:0000256" key="1">
    <source>
        <dbReference type="ARBA" id="ARBA00022448"/>
    </source>
</evidence>
<protein>
    <recommendedName>
        <fullName evidence="8">Ion-translocating oxidoreductase complex subunit C</fullName>
        <ecNumber evidence="8">7.-.-.-</ecNumber>
    </recommendedName>
    <alternativeName>
        <fullName evidence="8">Rnf electron transport complex subunit C</fullName>
    </alternativeName>
</protein>
<dbReference type="SUPFAM" id="SSF142019">
    <property type="entry name" value="Nqo1 FMN-binding domain-like"/>
    <property type="match status" value="1"/>
</dbReference>
<organism evidence="10 11">
    <name type="scientific">Candidatus Accumulibacter affinis</name>
    <dbReference type="NCBI Taxonomy" id="2954384"/>
    <lineage>
        <taxon>Bacteria</taxon>
        <taxon>Pseudomonadati</taxon>
        <taxon>Pseudomonadota</taxon>
        <taxon>Betaproteobacteria</taxon>
        <taxon>Candidatus Accumulibacter</taxon>
    </lineage>
</organism>
<keyword evidence="2 8" id="KW-0004">4Fe-4S</keyword>
<keyword evidence="7 8" id="KW-0411">Iron-sulfur</keyword>
<dbReference type="Pfam" id="PF10531">
    <property type="entry name" value="SLBB"/>
    <property type="match status" value="1"/>
</dbReference>
<dbReference type="InterPro" id="IPR019554">
    <property type="entry name" value="Soluble_ligand-bd"/>
</dbReference>
<dbReference type="Gene3D" id="3.30.70.3270">
    <property type="match status" value="1"/>
</dbReference>
<dbReference type="GO" id="GO:0051539">
    <property type="term" value="F:4 iron, 4 sulfur cluster binding"/>
    <property type="evidence" value="ECO:0007669"/>
    <property type="project" value="UniProtKB-KW"/>
</dbReference>
<keyword evidence="8" id="KW-0997">Cell inner membrane</keyword>
<dbReference type="PANTHER" id="PTHR43034">
    <property type="entry name" value="ION-TRANSLOCATING OXIDOREDUCTASE COMPLEX SUBUNIT C"/>
    <property type="match status" value="1"/>
</dbReference>
<dbReference type="PROSITE" id="PS51379">
    <property type="entry name" value="4FE4S_FER_2"/>
    <property type="match status" value="2"/>
</dbReference>
<name>A0A935W805_9PROT</name>
<dbReference type="GO" id="GO:0005886">
    <property type="term" value="C:plasma membrane"/>
    <property type="evidence" value="ECO:0007669"/>
    <property type="project" value="UniProtKB-SubCell"/>
</dbReference>
<evidence type="ECO:0000256" key="2">
    <source>
        <dbReference type="ARBA" id="ARBA00022485"/>
    </source>
</evidence>
<dbReference type="EC" id="7.-.-.-" evidence="8"/>
<comment type="subcellular location">
    <subcellularLocation>
        <location evidence="8">Cell inner membrane</location>
        <topology evidence="8">Peripheral membrane protein</topology>
    </subcellularLocation>
</comment>
<dbReference type="HAMAP" id="MF_00461">
    <property type="entry name" value="RsxC_RnfC"/>
    <property type="match status" value="1"/>
</dbReference>
<evidence type="ECO:0000313" key="10">
    <source>
        <dbReference type="EMBL" id="MBK7954685.1"/>
    </source>
</evidence>
<comment type="caution">
    <text evidence="10">The sequence shown here is derived from an EMBL/GenBank/DDBJ whole genome shotgun (WGS) entry which is preliminary data.</text>
</comment>
<dbReference type="PANTHER" id="PTHR43034:SF2">
    <property type="entry name" value="ION-TRANSLOCATING OXIDOREDUCTASE COMPLEX SUBUNIT C"/>
    <property type="match status" value="1"/>
</dbReference>
<keyword evidence="8" id="KW-1003">Cell membrane</keyword>
<feature type="domain" description="4Fe-4S ferredoxin-type" evidence="9">
    <location>
        <begin position="403"/>
        <end position="432"/>
    </location>
</feature>
<keyword evidence="4 8" id="KW-0677">Repeat</keyword>
<sequence length="511" mass="53525">MGIFEKIFRSHPRWGVHPNDHKRPAADTPLRSLPVPEFLYVPMQQHVGGPARPVVLVGQRVLKGELVAEAQGNVSAPVHAPTSGRITAIGEITAPHPSGLSQLAVTIAADGADTWCARVPVSDPFALAPEEIARRTAAAGVVGLGGATFPAAVKFNLGRRLKVNTLIVNGGECEPYLSSDDRIMRDRAPEVVDGLRIVMHAIGASEALVGIEDNKPEAIAALTVAAAAFGNVHIRPVPARYPMGSDKQLIHTLTGKEVPADARAAEVGVLVHNVSTCAAVHRALRRGEPLVERIVTLNGGALARPGNVLAPIGTLVVDLLRFAGVIGRPARLLLGGPMMGVVLPHARVPIVKGASGILALDASEALLPEAGPCIRCGSCTRACPMGLLPLEMASRIVAEDLDGATGFGLSDCIACGCCAYVCPSQIPLVQYFSYAKGELSARERNRLRNEAGRRLAEERLARLAREAQEKAAVAARRKAEREAARAAAAAVAAPARPPAVRAVRAPSEAAT</sequence>
<feature type="binding site" evidence="8">
    <location>
        <position position="379"/>
    </location>
    <ligand>
        <name>[4Fe-4S] cluster</name>
        <dbReference type="ChEBI" id="CHEBI:49883"/>
        <label>1</label>
    </ligand>
</feature>
<dbReference type="InterPro" id="IPR037225">
    <property type="entry name" value="Nuo51_FMN-bd_sf"/>
</dbReference>
<dbReference type="Pfam" id="PF12838">
    <property type="entry name" value="Fer4_7"/>
    <property type="match status" value="1"/>
</dbReference>
<proteinExistence type="inferred from homology"/>
<dbReference type="GO" id="GO:0046872">
    <property type="term" value="F:metal ion binding"/>
    <property type="evidence" value="ECO:0007669"/>
    <property type="project" value="UniProtKB-KW"/>
</dbReference>
<feature type="binding site" evidence="8">
    <location>
        <position position="373"/>
    </location>
    <ligand>
        <name>[4Fe-4S] cluster</name>
        <dbReference type="ChEBI" id="CHEBI:49883"/>
        <label>1</label>
    </ligand>
</feature>
<reference evidence="10 11" key="1">
    <citation type="submission" date="2020-10" db="EMBL/GenBank/DDBJ databases">
        <title>Connecting structure to function with the recovery of over 1000 high-quality activated sludge metagenome-assembled genomes encoding full-length rRNA genes using long-read sequencing.</title>
        <authorList>
            <person name="Singleton C.M."/>
            <person name="Petriglieri F."/>
            <person name="Kristensen J.M."/>
            <person name="Kirkegaard R.H."/>
            <person name="Michaelsen T.Y."/>
            <person name="Andersen M.H."/>
            <person name="Karst S.M."/>
            <person name="Dueholm M.S."/>
            <person name="Nielsen P.H."/>
            <person name="Albertsen M."/>
        </authorList>
    </citation>
    <scope>NUCLEOTIDE SEQUENCE [LARGE SCALE GENOMIC DNA]</scope>
    <source>
        <strain evidence="10">Fred_18-Q3-R57-64_BAT3C.720</strain>
    </source>
</reference>
<dbReference type="InterPro" id="IPR026902">
    <property type="entry name" value="RnfC_N"/>
</dbReference>